<protein>
    <submittedName>
        <fullName evidence="2">Uncharacterized protein</fullName>
    </submittedName>
</protein>
<reference evidence="2 3" key="1">
    <citation type="submission" date="2020-06" db="EMBL/GenBank/DDBJ databases">
        <authorList>
            <person name="Li R."/>
            <person name="Bekaert M."/>
        </authorList>
    </citation>
    <scope>NUCLEOTIDE SEQUENCE [LARGE SCALE GENOMIC DNA]</scope>
    <source>
        <strain evidence="3">wild</strain>
    </source>
</reference>
<keyword evidence="1" id="KW-0812">Transmembrane</keyword>
<keyword evidence="3" id="KW-1185">Reference proteome</keyword>
<evidence type="ECO:0000313" key="2">
    <source>
        <dbReference type="EMBL" id="CAC5419958.1"/>
    </source>
</evidence>
<organism evidence="2 3">
    <name type="scientific">Mytilus coruscus</name>
    <name type="common">Sea mussel</name>
    <dbReference type="NCBI Taxonomy" id="42192"/>
    <lineage>
        <taxon>Eukaryota</taxon>
        <taxon>Metazoa</taxon>
        <taxon>Spiralia</taxon>
        <taxon>Lophotrochozoa</taxon>
        <taxon>Mollusca</taxon>
        <taxon>Bivalvia</taxon>
        <taxon>Autobranchia</taxon>
        <taxon>Pteriomorphia</taxon>
        <taxon>Mytilida</taxon>
        <taxon>Mytiloidea</taxon>
        <taxon>Mytilidae</taxon>
        <taxon>Mytilinae</taxon>
        <taxon>Mytilus</taxon>
    </lineage>
</organism>
<feature type="transmembrane region" description="Helical" evidence="1">
    <location>
        <begin position="87"/>
        <end position="105"/>
    </location>
</feature>
<proteinExistence type="predicted"/>
<dbReference type="Proteomes" id="UP000507470">
    <property type="component" value="Unassembled WGS sequence"/>
</dbReference>
<dbReference type="EMBL" id="CACVKT020009064">
    <property type="protein sequence ID" value="CAC5419958.1"/>
    <property type="molecule type" value="Genomic_DNA"/>
</dbReference>
<keyword evidence="1" id="KW-1133">Transmembrane helix</keyword>
<evidence type="ECO:0000256" key="1">
    <source>
        <dbReference type="SAM" id="Phobius"/>
    </source>
</evidence>
<accession>A0A6J8EHU9</accession>
<keyword evidence="1" id="KW-0472">Membrane</keyword>
<dbReference type="OrthoDB" id="5418055at2759"/>
<evidence type="ECO:0000313" key="3">
    <source>
        <dbReference type="Proteomes" id="UP000507470"/>
    </source>
</evidence>
<sequence length="233" mass="26999">MRAIFCLAVLLDSRLNVKLGEMSSIYIWQKLFLQKSLVTNRQTEDDWVYSYSCIMNPCSSWDNRNNHNCPITPFKRKVEKAKMMPNMIAALTGLMFIMPAVYSAFTEEHSKTMPKENIFEFASSRNMLGADYDDKRGFWDKRGYGDKRSEAISEKSLQDKVCEQYPSICLLGLIGSDKLTRDARTGSLILTKRGYGDKQKRGFWDKRGFGNRREINDKRVRRVYPLMLLPNTA</sequence>
<name>A0A6J8EHU9_MYTCO</name>
<dbReference type="AlphaFoldDB" id="A0A6J8EHU9"/>
<gene>
    <name evidence="2" type="ORF">MCOR_52233</name>
</gene>